<dbReference type="AlphaFoldDB" id="A0A0C3H2S7"/>
<evidence type="ECO:0000256" key="4">
    <source>
        <dbReference type="ARBA" id="ARBA00023136"/>
    </source>
</evidence>
<comment type="similarity">
    <text evidence="5">Belongs to the SAT4 family.</text>
</comment>
<feature type="transmembrane region" description="Helical" evidence="7">
    <location>
        <begin position="47"/>
        <end position="67"/>
    </location>
</feature>
<dbReference type="PANTHER" id="PTHR33048:SF47">
    <property type="entry name" value="INTEGRAL MEMBRANE PROTEIN-RELATED"/>
    <property type="match status" value="1"/>
</dbReference>
<keyword evidence="4 7" id="KW-0472">Membrane</keyword>
<evidence type="ECO:0000256" key="2">
    <source>
        <dbReference type="ARBA" id="ARBA00022692"/>
    </source>
</evidence>
<feature type="domain" description="Rhodopsin" evidence="8">
    <location>
        <begin position="31"/>
        <end position="270"/>
    </location>
</feature>
<evidence type="ECO:0000313" key="9">
    <source>
        <dbReference type="EMBL" id="KIM96846.1"/>
    </source>
</evidence>
<feature type="transmembrane region" description="Helical" evidence="7">
    <location>
        <begin position="206"/>
        <end position="224"/>
    </location>
</feature>
<name>A0A0C3H2S7_OIDMZ</name>
<keyword evidence="2 7" id="KW-0812">Transmembrane</keyword>
<evidence type="ECO:0000313" key="10">
    <source>
        <dbReference type="Proteomes" id="UP000054321"/>
    </source>
</evidence>
<evidence type="ECO:0000256" key="1">
    <source>
        <dbReference type="ARBA" id="ARBA00004141"/>
    </source>
</evidence>
<dbReference type="OrthoDB" id="5022096at2759"/>
<reference evidence="9 10" key="1">
    <citation type="submission" date="2014-04" db="EMBL/GenBank/DDBJ databases">
        <authorList>
            <consortium name="DOE Joint Genome Institute"/>
            <person name="Kuo A."/>
            <person name="Martino E."/>
            <person name="Perotto S."/>
            <person name="Kohler A."/>
            <person name="Nagy L.G."/>
            <person name="Floudas D."/>
            <person name="Copeland A."/>
            <person name="Barry K.W."/>
            <person name="Cichocki N."/>
            <person name="Veneault-Fourrey C."/>
            <person name="LaButti K."/>
            <person name="Lindquist E.A."/>
            <person name="Lipzen A."/>
            <person name="Lundell T."/>
            <person name="Morin E."/>
            <person name="Murat C."/>
            <person name="Sun H."/>
            <person name="Tunlid A."/>
            <person name="Henrissat B."/>
            <person name="Grigoriev I.V."/>
            <person name="Hibbett D.S."/>
            <person name="Martin F."/>
            <person name="Nordberg H.P."/>
            <person name="Cantor M.N."/>
            <person name="Hua S.X."/>
        </authorList>
    </citation>
    <scope>NUCLEOTIDE SEQUENCE [LARGE SCALE GENOMIC DNA]</scope>
    <source>
        <strain evidence="9 10">Zn</strain>
    </source>
</reference>
<evidence type="ECO:0000256" key="7">
    <source>
        <dbReference type="SAM" id="Phobius"/>
    </source>
</evidence>
<organism evidence="9 10">
    <name type="scientific">Oidiodendron maius (strain Zn)</name>
    <dbReference type="NCBI Taxonomy" id="913774"/>
    <lineage>
        <taxon>Eukaryota</taxon>
        <taxon>Fungi</taxon>
        <taxon>Dikarya</taxon>
        <taxon>Ascomycota</taxon>
        <taxon>Pezizomycotina</taxon>
        <taxon>Leotiomycetes</taxon>
        <taxon>Leotiomycetes incertae sedis</taxon>
        <taxon>Myxotrichaceae</taxon>
        <taxon>Oidiodendron</taxon>
    </lineage>
</organism>
<dbReference type="PANTHER" id="PTHR33048">
    <property type="entry name" value="PTH11-LIKE INTEGRAL MEMBRANE PROTEIN (AFU_ORTHOLOGUE AFUA_5G11245)"/>
    <property type="match status" value="1"/>
</dbReference>
<feature type="transmembrane region" description="Helical" evidence="7">
    <location>
        <begin position="124"/>
        <end position="146"/>
    </location>
</feature>
<feature type="transmembrane region" description="Helical" evidence="7">
    <location>
        <begin position="174"/>
        <end position="194"/>
    </location>
</feature>
<evidence type="ECO:0000256" key="6">
    <source>
        <dbReference type="SAM" id="MobiDB-lite"/>
    </source>
</evidence>
<dbReference type="InterPro" id="IPR052337">
    <property type="entry name" value="SAT4-like"/>
</dbReference>
<comment type="subcellular location">
    <subcellularLocation>
        <location evidence="1">Membrane</location>
        <topology evidence="1">Multi-pass membrane protein</topology>
    </subcellularLocation>
</comment>
<feature type="compositionally biased region" description="Low complexity" evidence="6">
    <location>
        <begin position="281"/>
        <end position="291"/>
    </location>
</feature>
<accession>A0A0C3H2S7</accession>
<keyword evidence="3 7" id="KW-1133">Transmembrane helix</keyword>
<evidence type="ECO:0000256" key="3">
    <source>
        <dbReference type="ARBA" id="ARBA00022989"/>
    </source>
</evidence>
<reference evidence="10" key="2">
    <citation type="submission" date="2015-01" db="EMBL/GenBank/DDBJ databases">
        <title>Evolutionary Origins and Diversification of the Mycorrhizal Mutualists.</title>
        <authorList>
            <consortium name="DOE Joint Genome Institute"/>
            <consortium name="Mycorrhizal Genomics Consortium"/>
            <person name="Kohler A."/>
            <person name="Kuo A."/>
            <person name="Nagy L.G."/>
            <person name="Floudas D."/>
            <person name="Copeland A."/>
            <person name="Barry K.W."/>
            <person name="Cichocki N."/>
            <person name="Veneault-Fourrey C."/>
            <person name="LaButti K."/>
            <person name="Lindquist E.A."/>
            <person name="Lipzen A."/>
            <person name="Lundell T."/>
            <person name="Morin E."/>
            <person name="Murat C."/>
            <person name="Riley R."/>
            <person name="Ohm R."/>
            <person name="Sun H."/>
            <person name="Tunlid A."/>
            <person name="Henrissat B."/>
            <person name="Grigoriev I.V."/>
            <person name="Hibbett D.S."/>
            <person name="Martin F."/>
        </authorList>
    </citation>
    <scope>NUCLEOTIDE SEQUENCE [LARGE SCALE GENOMIC DNA]</scope>
    <source>
        <strain evidence="10">Zn</strain>
    </source>
</reference>
<dbReference type="Pfam" id="PF20684">
    <property type="entry name" value="Fung_rhodopsin"/>
    <property type="match status" value="1"/>
</dbReference>
<feature type="transmembrane region" description="Helical" evidence="7">
    <location>
        <begin position="87"/>
        <end position="112"/>
    </location>
</feature>
<gene>
    <name evidence="9" type="ORF">OIDMADRAFT_32749</name>
</gene>
<dbReference type="InterPro" id="IPR049326">
    <property type="entry name" value="Rhodopsin_dom_fungi"/>
</dbReference>
<keyword evidence="10" id="KW-1185">Reference proteome</keyword>
<dbReference type="EMBL" id="KN832883">
    <property type="protein sequence ID" value="KIM96846.1"/>
    <property type="molecule type" value="Genomic_DNA"/>
</dbReference>
<dbReference type="HOGENOM" id="CLU_028200_3_7_1"/>
<evidence type="ECO:0000259" key="8">
    <source>
        <dbReference type="Pfam" id="PF20684"/>
    </source>
</evidence>
<feature type="transmembrane region" description="Helical" evidence="7">
    <location>
        <begin position="244"/>
        <end position="270"/>
    </location>
</feature>
<dbReference type="InParanoid" id="A0A0C3H2S7"/>
<protein>
    <recommendedName>
        <fullName evidence="8">Rhodopsin domain-containing protein</fullName>
    </recommendedName>
</protein>
<dbReference type="GO" id="GO:0016020">
    <property type="term" value="C:membrane"/>
    <property type="evidence" value="ECO:0007669"/>
    <property type="project" value="UniProtKB-SubCell"/>
</dbReference>
<feature type="transmembrane region" description="Helical" evidence="7">
    <location>
        <begin position="13"/>
        <end position="35"/>
    </location>
</feature>
<sequence>MSTIDTGPDRGPILLPICWTLTSLSTIMVALRWYCRVNYQARVWWDDFWMTIALLFVWAQSITWTVYSHLGGTSYAPMSDHDIVTTAFLSWISQCWSMAALVFGKMAVAALILRLQSPAKWRTILLKVLCIIAVVWDLVEIILIFVQCSPSEALWNPEVHGKCWDPKIVTYNGIAVASYLAFMDLALAVIPVHMIWGLQMPMQRKIGLCFLLSTGVFAFAMAVLKADTIPADLKRNTDFVRTAVVLFIFNSCEANAVIIAGCIPTIMGIFDKLRGRSPYPSSGPRSHLLLGKSGGGHTAPSQSYKLSSKGVNTASSFDDDDPGNRYHFIASASKRDKTNVARTTIQVTRQFDVADEEKGRIVQANMESVAAPSPHGKA</sequence>
<evidence type="ECO:0000256" key="5">
    <source>
        <dbReference type="ARBA" id="ARBA00038359"/>
    </source>
</evidence>
<feature type="region of interest" description="Disordered" evidence="6">
    <location>
        <begin position="281"/>
        <end position="318"/>
    </location>
</feature>
<proteinExistence type="inferred from homology"/>
<feature type="compositionally biased region" description="Polar residues" evidence="6">
    <location>
        <begin position="299"/>
        <end position="316"/>
    </location>
</feature>
<dbReference type="STRING" id="913774.A0A0C3H2S7"/>
<dbReference type="Proteomes" id="UP000054321">
    <property type="component" value="Unassembled WGS sequence"/>
</dbReference>